<accession>X6NVF1</accession>
<dbReference type="PANTHER" id="PTHR11085">
    <property type="entry name" value="NAD-DEPENDENT PROTEIN DEACYLASE SIRTUIN-5, MITOCHONDRIAL-RELATED"/>
    <property type="match status" value="1"/>
</dbReference>
<dbReference type="InterPro" id="IPR003000">
    <property type="entry name" value="Sirtuin"/>
</dbReference>
<evidence type="ECO:0000256" key="3">
    <source>
        <dbReference type="PROSITE-ProRule" id="PRU00236"/>
    </source>
</evidence>
<dbReference type="Pfam" id="PF02146">
    <property type="entry name" value="SIR2"/>
    <property type="match status" value="1"/>
</dbReference>
<keyword evidence="2" id="KW-0520">NAD</keyword>
<dbReference type="InterPro" id="IPR029035">
    <property type="entry name" value="DHS-like_NAD/FAD-binding_dom"/>
</dbReference>
<dbReference type="GO" id="GO:0070403">
    <property type="term" value="F:NAD+ binding"/>
    <property type="evidence" value="ECO:0007669"/>
    <property type="project" value="InterPro"/>
</dbReference>
<dbReference type="InterPro" id="IPR050134">
    <property type="entry name" value="NAD-dep_sirtuin_deacylases"/>
</dbReference>
<evidence type="ECO:0000313" key="7">
    <source>
        <dbReference type="Proteomes" id="UP000023152"/>
    </source>
</evidence>
<keyword evidence="7" id="KW-1185">Reference proteome</keyword>
<name>X6NVF1_RETFI</name>
<dbReference type="SUPFAM" id="SSF52467">
    <property type="entry name" value="DHS-like NAD/FAD-binding domain"/>
    <property type="match status" value="1"/>
</dbReference>
<organism evidence="6 7">
    <name type="scientific">Reticulomyxa filosa</name>
    <dbReference type="NCBI Taxonomy" id="46433"/>
    <lineage>
        <taxon>Eukaryota</taxon>
        <taxon>Sar</taxon>
        <taxon>Rhizaria</taxon>
        <taxon>Retaria</taxon>
        <taxon>Foraminifera</taxon>
        <taxon>Monothalamids</taxon>
        <taxon>Reticulomyxidae</taxon>
        <taxon>Reticulomyxa</taxon>
    </lineage>
</organism>
<dbReference type="Proteomes" id="UP000023152">
    <property type="component" value="Unassembled WGS sequence"/>
</dbReference>
<dbReference type="OrthoDB" id="424302at2759"/>
<feature type="region of interest" description="Disordered" evidence="4">
    <location>
        <begin position="39"/>
        <end position="69"/>
    </location>
</feature>
<comment type="caution">
    <text evidence="3">Lacks conserved residue(s) required for the propagation of feature annotation.</text>
</comment>
<comment type="caution">
    <text evidence="6">The sequence shown here is derived from an EMBL/GenBank/DDBJ whole genome shotgun (WGS) entry which is preliminary data.</text>
</comment>
<evidence type="ECO:0000256" key="2">
    <source>
        <dbReference type="ARBA" id="ARBA00023027"/>
    </source>
</evidence>
<evidence type="ECO:0000313" key="6">
    <source>
        <dbReference type="EMBL" id="ETO29858.1"/>
    </source>
</evidence>
<proteinExistence type="predicted"/>
<dbReference type="GO" id="GO:0017136">
    <property type="term" value="F:histone deacetylase activity, NAD-dependent"/>
    <property type="evidence" value="ECO:0007669"/>
    <property type="project" value="TreeGrafter"/>
</dbReference>
<dbReference type="AlphaFoldDB" id="X6NVF1"/>
<evidence type="ECO:0000256" key="1">
    <source>
        <dbReference type="ARBA" id="ARBA00022679"/>
    </source>
</evidence>
<dbReference type="PANTHER" id="PTHR11085:SF10">
    <property type="entry name" value="NAD-DEPENDENT PROTEIN DEACYLASE SIRTUIN-5, MITOCHONDRIAL-RELATED"/>
    <property type="match status" value="1"/>
</dbReference>
<gene>
    <name evidence="6" type="ORF">RFI_07263</name>
</gene>
<dbReference type="EMBL" id="ASPP01005802">
    <property type="protein sequence ID" value="ETO29858.1"/>
    <property type="molecule type" value="Genomic_DNA"/>
</dbReference>
<dbReference type="InterPro" id="IPR026590">
    <property type="entry name" value="Ssirtuin_cat_dom"/>
</dbReference>
<feature type="domain" description="Deacetylase sirtuin-type" evidence="5">
    <location>
        <begin position="1"/>
        <end position="269"/>
    </location>
</feature>
<evidence type="ECO:0000259" key="5">
    <source>
        <dbReference type="PROSITE" id="PS50305"/>
    </source>
</evidence>
<reference evidence="6 7" key="1">
    <citation type="journal article" date="2013" name="Curr. Biol.">
        <title>The Genome of the Foraminiferan Reticulomyxa filosa.</title>
        <authorList>
            <person name="Glockner G."/>
            <person name="Hulsmann N."/>
            <person name="Schleicher M."/>
            <person name="Noegel A.A."/>
            <person name="Eichinger L."/>
            <person name="Gallinger C."/>
            <person name="Pawlowski J."/>
            <person name="Sierra R."/>
            <person name="Euteneuer U."/>
            <person name="Pillet L."/>
            <person name="Moustafa A."/>
            <person name="Platzer M."/>
            <person name="Groth M."/>
            <person name="Szafranski K."/>
            <person name="Schliwa M."/>
        </authorList>
    </citation>
    <scope>NUCLEOTIDE SEQUENCE [LARGE SCALE GENOMIC DNA]</scope>
</reference>
<protein>
    <recommendedName>
        <fullName evidence="5">Deacetylase sirtuin-type domain-containing protein</fullName>
    </recommendedName>
</protein>
<dbReference type="PROSITE" id="PS50305">
    <property type="entry name" value="SIRTUIN"/>
    <property type="match status" value="1"/>
</dbReference>
<feature type="compositionally biased region" description="Basic and acidic residues" evidence="4">
    <location>
        <begin position="39"/>
        <end position="59"/>
    </location>
</feature>
<evidence type="ECO:0000256" key="4">
    <source>
        <dbReference type="SAM" id="MobiDB-lite"/>
    </source>
</evidence>
<dbReference type="GO" id="GO:0005634">
    <property type="term" value="C:nucleus"/>
    <property type="evidence" value="ECO:0007669"/>
    <property type="project" value="TreeGrafter"/>
</dbReference>
<keyword evidence="1" id="KW-0808">Transferase</keyword>
<sequence>MKKEIPYCPYCCPNKSKLGHTRRDSKDVMDLVFDEEVEITKDKDEESKKEKKEENKEQTTGDNGDPTQMKLEESKAIIEEFDGVLNEIRVRVPKLLQTQLMTGVYVLRQYDRHVLQYTWLPYQPSDKFRELQVHCDDPMILNHCKEGIHNWFKSLPSFGVFKPDIVFFSEPLSNDYYQTLEKDKALCDLVLILGTSLQGMSVYNCIHLCGKVVKEKHSHVLYLSLEIKEEVPMVLINRQVVGFPNAFDVHLLGDCDDVCETLMNLLGWGIRCPIKSSDKKPTSDTFSKIISRGRHEITPILTENSLLILVFFFYNKTIIISFFF</sequence>
<dbReference type="Gene3D" id="3.40.50.1220">
    <property type="entry name" value="TPP-binding domain"/>
    <property type="match status" value="1"/>
</dbReference>